<evidence type="ECO:0000313" key="1">
    <source>
        <dbReference type="EMBL" id="JAH58111.1"/>
    </source>
</evidence>
<accession>A0A0E9TX32</accession>
<protein>
    <submittedName>
        <fullName evidence="1">Uncharacterized protein</fullName>
    </submittedName>
</protein>
<organism evidence="1">
    <name type="scientific">Anguilla anguilla</name>
    <name type="common">European freshwater eel</name>
    <name type="synonym">Muraena anguilla</name>
    <dbReference type="NCBI Taxonomy" id="7936"/>
    <lineage>
        <taxon>Eukaryota</taxon>
        <taxon>Metazoa</taxon>
        <taxon>Chordata</taxon>
        <taxon>Craniata</taxon>
        <taxon>Vertebrata</taxon>
        <taxon>Euteleostomi</taxon>
        <taxon>Actinopterygii</taxon>
        <taxon>Neopterygii</taxon>
        <taxon>Teleostei</taxon>
        <taxon>Anguilliformes</taxon>
        <taxon>Anguillidae</taxon>
        <taxon>Anguilla</taxon>
    </lineage>
</organism>
<sequence>MDILFLLGEVASPSQRNGCCDTPLLAG</sequence>
<dbReference type="EMBL" id="GBXM01050466">
    <property type="protein sequence ID" value="JAH58111.1"/>
    <property type="molecule type" value="Transcribed_RNA"/>
</dbReference>
<proteinExistence type="predicted"/>
<dbReference type="AlphaFoldDB" id="A0A0E9TX32"/>
<reference evidence="1" key="2">
    <citation type="journal article" date="2015" name="Fish Shellfish Immunol.">
        <title>Early steps in the European eel (Anguilla anguilla)-Vibrio vulnificus interaction in the gills: Role of the RtxA13 toxin.</title>
        <authorList>
            <person name="Callol A."/>
            <person name="Pajuelo D."/>
            <person name="Ebbesson L."/>
            <person name="Teles M."/>
            <person name="MacKenzie S."/>
            <person name="Amaro C."/>
        </authorList>
    </citation>
    <scope>NUCLEOTIDE SEQUENCE</scope>
</reference>
<reference evidence="1" key="1">
    <citation type="submission" date="2014-11" db="EMBL/GenBank/DDBJ databases">
        <authorList>
            <person name="Amaro Gonzalez C."/>
        </authorList>
    </citation>
    <scope>NUCLEOTIDE SEQUENCE</scope>
</reference>
<name>A0A0E9TX32_ANGAN</name>